<dbReference type="InterPro" id="IPR038770">
    <property type="entry name" value="Na+/solute_symporter_sf"/>
</dbReference>
<dbReference type="AlphaFoldDB" id="A0AAP9MBQ4"/>
<feature type="transmembrane region" description="Helical" evidence="8">
    <location>
        <begin position="160"/>
        <end position="182"/>
    </location>
</feature>
<feature type="transmembrane region" description="Helical" evidence="8">
    <location>
        <begin position="98"/>
        <end position="115"/>
    </location>
</feature>
<evidence type="ECO:0000256" key="4">
    <source>
        <dbReference type="ARBA" id="ARBA00022475"/>
    </source>
</evidence>
<dbReference type="InterPro" id="IPR004776">
    <property type="entry name" value="Mem_transp_PIN-like"/>
</dbReference>
<evidence type="ECO:0000256" key="3">
    <source>
        <dbReference type="ARBA" id="ARBA00022448"/>
    </source>
</evidence>
<keyword evidence="7 8" id="KW-0472">Membrane</keyword>
<accession>A0AAP9MBQ4</accession>
<name>A0AAP9MBQ4_CLOIN</name>
<dbReference type="GO" id="GO:0055085">
    <property type="term" value="P:transmembrane transport"/>
    <property type="evidence" value="ECO:0007669"/>
    <property type="project" value="InterPro"/>
</dbReference>
<dbReference type="GO" id="GO:0005886">
    <property type="term" value="C:plasma membrane"/>
    <property type="evidence" value="ECO:0007669"/>
    <property type="project" value="UniProtKB-SubCell"/>
</dbReference>
<dbReference type="PANTHER" id="PTHR36838:SF1">
    <property type="entry name" value="SLR1864 PROTEIN"/>
    <property type="match status" value="1"/>
</dbReference>
<organism evidence="9 10">
    <name type="scientific">Clostridium innocuum</name>
    <dbReference type="NCBI Taxonomy" id="1522"/>
    <lineage>
        <taxon>Bacteria</taxon>
        <taxon>Bacillati</taxon>
        <taxon>Bacillota</taxon>
        <taxon>Clostridia</taxon>
        <taxon>Eubacteriales</taxon>
        <taxon>Clostridiaceae</taxon>
        <taxon>Clostridium</taxon>
    </lineage>
</organism>
<evidence type="ECO:0000256" key="2">
    <source>
        <dbReference type="ARBA" id="ARBA00010145"/>
    </source>
</evidence>
<evidence type="ECO:0000256" key="8">
    <source>
        <dbReference type="SAM" id="Phobius"/>
    </source>
</evidence>
<evidence type="ECO:0000313" key="9">
    <source>
        <dbReference type="EMBL" id="QJA01097.1"/>
    </source>
</evidence>
<evidence type="ECO:0000256" key="6">
    <source>
        <dbReference type="ARBA" id="ARBA00022989"/>
    </source>
</evidence>
<proteinExistence type="inferred from homology"/>
<keyword evidence="3" id="KW-0813">Transport</keyword>
<evidence type="ECO:0000256" key="1">
    <source>
        <dbReference type="ARBA" id="ARBA00004651"/>
    </source>
</evidence>
<dbReference type="EMBL" id="CP048838">
    <property type="protein sequence ID" value="QJA01097.1"/>
    <property type="molecule type" value="Genomic_DNA"/>
</dbReference>
<keyword evidence="5 8" id="KW-0812">Transmembrane</keyword>
<sequence length="304" mass="33565">MELSILIMKQLLVMFSLSGIGFLLAKLKLISNEGCKELVNLLLYAVIPLTVLNSFLVEKTPEKTQLLLYSLLLSLAVFAVSMLLSYIIYGKRKRVENFSAAFSNAGFIGIPLVQATVGPHAVFYIAGFVAFLNIFQWIYGAYVMGAERRMISFQVIAKNAVLLSFITGFTLYLCDLGNILFIKDIANTVANMNSPLAMIIIGVYMSQISFMRMLQRESSYICSLCRLFVIPLASLGLLAVIPLDCYEVKVAICIVLSAPVGANVAMFAQKFHQDYTYAVEIVILSTLMSVVTLPLIVYAAQIVL</sequence>
<dbReference type="RefSeq" id="WP_002606875.1">
    <property type="nucleotide sequence ID" value="NZ_CABHJD010000005.1"/>
</dbReference>
<dbReference type="PANTHER" id="PTHR36838">
    <property type="entry name" value="AUXIN EFFLUX CARRIER FAMILY PROTEIN"/>
    <property type="match status" value="1"/>
</dbReference>
<feature type="transmembrane region" description="Helical" evidence="8">
    <location>
        <begin position="248"/>
        <end position="268"/>
    </location>
</feature>
<feature type="transmembrane region" description="Helical" evidence="8">
    <location>
        <begin position="6"/>
        <end position="25"/>
    </location>
</feature>
<feature type="transmembrane region" description="Helical" evidence="8">
    <location>
        <begin position="37"/>
        <end position="56"/>
    </location>
</feature>
<reference evidence="9 10" key="1">
    <citation type="submission" date="2020-02" db="EMBL/GenBank/DDBJ databases">
        <authorList>
            <person name="Kociolek L.K."/>
            <person name="Ozer E.A."/>
        </authorList>
    </citation>
    <scope>NUCLEOTIDE SEQUENCE [LARGE SCALE GENOMIC DNA]</scope>
    <source>
        <strain evidence="9 10">ATCC 14501</strain>
    </source>
</reference>
<dbReference type="Pfam" id="PF03547">
    <property type="entry name" value="Mem_trans"/>
    <property type="match status" value="1"/>
</dbReference>
<evidence type="ECO:0000256" key="7">
    <source>
        <dbReference type="ARBA" id="ARBA00023136"/>
    </source>
</evidence>
<comment type="subcellular location">
    <subcellularLocation>
        <location evidence="1">Cell membrane</location>
        <topology evidence="1">Multi-pass membrane protein</topology>
    </subcellularLocation>
</comment>
<feature type="transmembrane region" description="Helical" evidence="8">
    <location>
        <begin position="223"/>
        <end position="242"/>
    </location>
</feature>
<evidence type="ECO:0000256" key="5">
    <source>
        <dbReference type="ARBA" id="ARBA00022692"/>
    </source>
</evidence>
<dbReference type="Proteomes" id="UP000503330">
    <property type="component" value="Chromosome"/>
</dbReference>
<keyword evidence="6 8" id="KW-1133">Transmembrane helix</keyword>
<feature type="transmembrane region" description="Helical" evidence="8">
    <location>
        <begin position="275"/>
        <end position="300"/>
    </location>
</feature>
<feature type="transmembrane region" description="Helical" evidence="8">
    <location>
        <begin position="68"/>
        <end position="89"/>
    </location>
</feature>
<feature type="transmembrane region" description="Helical" evidence="8">
    <location>
        <begin position="121"/>
        <end position="139"/>
    </location>
</feature>
<evidence type="ECO:0000313" key="10">
    <source>
        <dbReference type="Proteomes" id="UP000503330"/>
    </source>
</evidence>
<dbReference type="Gene3D" id="1.20.1530.20">
    <property type="match status" value="1"/>
</dbReference>
<protein>
    <submittedName>
        <fullName evidence="9">Transporter</fullName>
    </submittedName>
</protein>
<keyword evidence="4" id="KW-1003">Cell membrane</keyword>
<comment type="similarity">
    <text evidence="2">Belongs to the auxin efflux carrier (TC 2.A.69) family.</text>
</comment>
<gene>
    <name evidence="9" type="ORF">G4D54_01055</name>
</gene>
<feature type="transmembrane region" description="Helical" evidence="8">
    <location>
        <begin position="194"/>
        <end position="211"/>
    </location>
</feature>